<accession>A0ABY0EV03</accession>
<dbReference type="RefSeq" id="WP_128993114.1">
    <property type="nucleotide sequence ID" value="NZ_QMAU01000015.1"/>
</dbReference>
<sequence length="254" mass="28524">MSNEKSVTTTSNQEQSISTMGVFTSIEKFEESIRMAKALAASTLVPKEYQNNISNCMIAIDTAQRLRISPFATMQNLYIVNGRPSWSSQFIISAINKCDRFSEPLKFSIAGEGDKLECFAYTKDHNGNELKGPTISMKMAKEEGWLGKNGSKWKTMPQVMIQYRAASFFGRLHCPDILMGVYTDDENIERDPSTIIDISVKDVEKEVKEEIKEKANSKAIDIETHASNKENNKIIDVESTEVKVEQNVEEGPGF</sequence>
<organism evidence="1 2">
    <name type="scientific">Clostridium tetani</name>
    <dbReference type="NCBI Taxonomy" id="1513"/>
    <lineage>
        <taxon>Bacteria</taxon>
        <taxon>Bacillati</taxon>
        <taxon>Bacillota</taxon>
        <taxon>Clostridia</taxon>
        <taxon>Eubacteriales</taxon>
        <taxon>Clostridiaceae</taxon>
        <taxon>Clostridium</taxon>
    </lineage>
</organism>
<dbReference type="Proteomes" id="UP000290273">
    <property type="component" value="Unassembled WGS sequence"/>
</dbReference>
<evidence type="ECO:0008006" key="3">
    <source>
        <dbReference type="Google" id="ProtNLM"/>
    </source>
</evidence>
<gene>
    <name evidence="1" type="ORF">DP131_03100</name>
</gene>
<dbReference type="EMBL" id="QMAU01000015">
    <property type="protein sequence ID" value="RXI58096.1"/>
    <property type="molecule type" value="Genomic_DNA"/>
</dbReference>
<protein>
    <recommendedName>
        <fullName evidence="3">Recombinase RecT</fullName>
    </recommendedName>
</protein>
<proteinExistence type="predicted"/>
<evidence type="ECO:0000313" key="1">
    <source>
        <dbReference type="EMBL" id="RXI58096.1"/>
    </source>
</evidence>
<comment type="caution">
    <text evidence="1">The sequence shown here is derived from an EMBL/GenBank/DDBJ whole genome shotgun (WGS) entry which is preliminary data.</text>
</comment>
<name>A0ABY0EV03_CLOTA</name>
<reference evidence="1 2" key="1">
    <citation type="submission" date="2018-06" db="EMBL/GenBank/DDBJ databases">
        <title>Genome conservation of Clostridium tetani.</title>
        <authorList>
            <person name="Bruggemann H."/>
            <person name="Popoff M.R."/>
        </authorList>
    </citation>
    <scope>NUCLEOTIDE SEQUENCE [LARGE SCALE GENOMIC DNA]</scope>
    <source>
        <strain evidence="1 2">63.05</strain>
    </source>
</reference>
<evidence type="ECO:0000313" key="2">
    <source>
        <dbReference type="Proteomes" id="UP000290273"/>
    </source>
</evidence>